<feature type="compositionally biased region" description="Low complexity" evidence="5">
    <location>
        <begin position="30"/>
        <end position="45"/>
    </location>
</feature>
<feature type="domain" description="BRK" evidence="6">
    <location>
        <begin position="284"/>
        <end position="328"/>
    </location>
</feature>
<feature type="region of interest" description="Disordered" evidence="5">
    <location>
        <begin position="1"/>
        <end position="62"/>
    </location>
</feature>
<protein>
    <submittedName>
        <fullName evidence="7">Choline dehydrogenase 7</fullName>
        <ecNumber evidence="7">3.6.4.12</ecNumber>
    </submittedName>
</protein>
<name>A0A9W9ZUJ4_9CNID</name>
<keyword evidence="7" id="KW-0378">Hydrolase</keyword>
<keyword evidence="8" id="KW-1185">Reference proteome</keyword>
<dbReference type="SMART" id="SM00592">
    <property type="entry name" value="BRK"/>
    <property type="match status" value="1"/>
</dbReference>
<comment type="caution">
    <text evidence="7">The sequence shown here is derived from an EMBL/GenBank/DDBJ whole genome shotgun (WGS) entry which is preliminary data.</text>
</comment>
<feature type="compositionally biased region" description="Basic and acidic residues" evidence="5">
    <location>
        <begin position="172"/>
        <end position="182"/>
    </location>
</feature>
<organism evidence="7 8">
    <name type="scientific">Desmophyllum pertusum</name>
    <dbReference type="NCBI Taxonomy" id="174260"/>
    <lineage>
        <taxon>Eukaryota</taxon>
        <taxon>Metazoa</taxon>
        <taxon>Cnidaria</taxon>
        <taxon>Anthozoa</taxon>
        <taxon>Hexacorallia</taxon>
        <taxon>Scleractinia</taxon>
        <taxon>Caryophylliina</taxon>
        <taxon>Caryophylliidae</taxon>
        <taxon>Desmophyllum</taxon>
    </lineage>
</organism>
<evidence type="ECO:0000259" key="6">
    <source>
        <dbReference type="SMART" id="SM00592"/>
    </source>
</evidence>
<keyword evidence="2" id="KW-0805">Transcription regulation</keyword>
<dbReference type="GO" id="GO:0003678">
    <property type="term" value="F:DNA helicase activity"/>
    <property type="evidence" value="ECO:0007669"/>
    <property type="project" value="UniProtKB-EC"/>
</dbReference>
<dbReference type="Gene3D" id="3.40.5.120">
    <property type="match status" value="1"/>
</dbReference>
<keyword evidence="3" id="KW-0804">Transcription</keyword>
<evidence type="ECO:0000256" key="2">
    <source>
        <dbReference type="ARBA" id="ARBA00023015"/>
    </source>
</evidence>
<evidence type="ECO:0000313" key="8">
    <source>
        <dbReference type="Proteomes" id="UP001163046"/>
    </source>
</evidence>
<dbReference type="Proteomes" id="UP001163046">
    <property type="component" value="Unassembled WGS sequence"/>
</dbReference>
<feature type="non-terminal residue" evidence="7">
    <location>
        <position position="1"/>
    </location>
</feature>
<dbReference type="InterPro" id="IPR006576">
    <property type="entry name" value="BRK_domain"/>
</dbReference>
<dbReference type="GO" id="GO:0016787">
    <property type="term" value="F:hydrolase activity"/>
    <property type="evidence" value="ECO:0007669"/>
    <property type="project" value="UniProtKB-KW"/>
</dbReference>
<feature type="compositionally biased region" description="Polar residues" evidence="5">
    <location>
        <begin position="46"/>
        <end position="62"/>
    </location>
</feature>
<feature type="region of interest" description="Disordered" evidence="5">
    <location>
        <begin position="96"/>
        <end position="214"/>
    </location>
</feature>
<feature type="compositionally biased region" description="Basic residues" evidence="5">
    <location>
        <begin position="183"/>
        <end position="192"/>
    </location>
</feature>
<sequence>MITKDGSHPPPKAFTQQSPNEERASEIGGPASPSPTHSTTSVAPTLTISENRGTDSIGTGVQDSLKTVIQRFYQLRDCVIKGDRLVSKLDGLKLTFKKNKRKRKKDAEMAEGLPEDGGPAHKEPGHRKMPARVHDGEWNEAMTNMEAPGHHDFKLDPSMGVKPPKKKRVSKKEKGEKPEKQPSVKKRGRKPKPDKLGSAGRLADTGGAVAPPDGAALEWTGFSLSNRMEGSANQVSVIEEATAGHARAAFPKSPHDSGTNPAFPAFAEEFKHSSLEGDSLGASTREESVAVIDKDTGRKLVGSVAPTLSNLVDWLQQNSSYDVAEESAAFVRSK</sequence>
<dbReference type="InterPro" id="IPR037259">
    <property type="entry name" value="BRK_sf"/>
</dbReference>
<dbReference type="GO" id="GO:0005634">
    <property type="term" value="C:nucleus"/>
    <property type="evidence" value="ECO:0007669"/>
    <property type="project" value="UniProtKB-SubCell"/>
</dbReference>
<gene>
    <name evidence="7" type="primary">CHD7_5</name>
    <name evidence="7" type="ORF">OS493_040561</name>
</gene>
<dbReference type="AlphaFoldDB" id="A0A9W9ZUJ4"/>
<reference evidence="7" key="1">
    <citation type="submission" date="2023-01" db="EMBL/GenBank/DDBJ databases">
        <title>Genome assembly of the deep-sea coral Lophelia pertusa.</title>
        <authorList>
            <person name="Herrera S."/>
            <person name="Cordes E."/>
        </authorList>
    </citation>
    <scope>NUCLEOTIDE SEQUENCE</scope>
    <source>
        <strain evidence="7">USNM1676648</strain>
        <tissue evidence="7">Polyp</tissue>
    </source>
</reference>
<dbReference type="EMBL" id="MU825815">
    <property type="protein sequence ID" value="KAJ7387992.1"/>
    <property type="molecule type" value="Genomic_DNA"/>
</dbReference>
<evidence type="ECO:0000256" key="3">
    <source>
        <dbReference type="ARBA" id="ARBA00023163"/>
    </source>
</evidence>
<evidence type="ECO:0000256" key="4">
    <source>
        <dbReference type="ARBA" id="ARBA00023242"/>
    </source>
</evidence>
<accession>A0A9W9ZUJ4</accession>
<evidence type="ECO:0000313" key="7">
    <source>
        <dbReference type="EMBL" id="KAJ7387992.1"/>
    </source>
</evidence>
<evidence type="ECO:0000256" key="5">
    <source>
        <dbReference type="SAM" id="MobiDB-lite"/>
    </source>
</evidence>
<dbReference type="Pfam" id="PF07533">
    <property type="entry name" value="BRK"/>
    <property type="match status" value="1"/>
</dbReference>
<dbReference type="SUPFAM" id="SSF160481">
    <property type="entry name" value="BRK domain-like"/>
    <property type="match status" value="1"/>
</dbReference>
<comment type="subcellular location">
    <subcellularLocation>
        <location evidence="1">Nucleus</location>
    </subcellularLocation>
</comment>
<evidence type="ECO:0000256" key="1">
    <source>
        <dbReference type="ARBA" id="ARBA00004123"/>
    </source>
</evidence>
<keyword evidence="4" id="KW-0539">Nucleus</keyword>
<proteinExistence type="predicted"/>
<dbReference type="EC" id="3.6.4.12" evidence="7"/>